<dbReference type="InterPro" id="IPR039624">
    <property type="entry name" value="LEA1/2/D7/KIN2"/>
</dbReference>
<dbReference type="EMBL" id="KE346247">
    <property type="protein sequence ID" value="EXC31279.1"/>
    <property type="molecule type" value="Genomic_DNA"/>
</dbReference>
<protein>
    <recommendedName>
        <fullName evidence="4">Late embryogenesis abundant protein 1</fullName>
    </recommendedName>
</protein>
<dbReference type="AlphaFoldDB" id="W9SGD6"/>
<feature type="region of interest" description="Disordered" evidence="1">
    <location>
        <begin position="1"/>
        <end position="62"/>
    </location>
</feature>
<sequence length="129" mass="13717">MSSIQQEFNAGQNQAHTQAKTEELAQSIKDSANEAEERTAEAAQSASESAQQGKDQTAGFLQQTGEQLKNVAQEAVDTVKGTLGIMLSQSALMDVTLLYDQSSVTIDVATDGCWLLGTPSHAPDTNRDS</sequence>
<evidence type="ECO:0008006" key="4">
    <source>
        <dbReference type="Google" id="ProtNLM"/>
    </source>
</evidence>
<organism evidence="2 3">
    <name type="scientific">Morus notabilis</name>
    <dbReference type="NCBI Taxonomy" id="981085"/>
    <lineage>
        <taxon>Eukaryota</taxon>
        <taxon>Viridiplantae</taxon>
        <taxon>Streptophyta</taxon>
        <taxon>Embryophyta</taxon>
        <taxon>Tracheophyta</taxon>
        <taxon>Spermatophyta</taxon>
        <taxon>Magnoliopsida</taxon>
        <taxon>eudicotyledons</taxon>
        <taxon>Gunneridae</taxon>
        <taxon>Pentapetalae</taxon>
        <taxon>rosids</taxon>
        <taxon>fabids</taxon>
        <taxon>Rosales</taxon>
        <taxon>Moraceae</taxon>
        <taxon>Moreae</taxon>
        <taxon>Morus</taxon>
    </lineage>
</organism>
<feature type="compositionally biased region" description="Polar residues" evidence="1">
    <location>
        <begin position="1"/>
        <end position="18"/>
    </location>
</feature>
<keyword evidence="3" id="KW-1185">Reference proteome</keyword>
<feature type="compositionally biased region" description="Low complexity" evidence="1">
    <location>
        <begin position="41"/>
        <end position="52"/>
    </location>
</feature>
<feature type="compositionally biased region" description="Basic and acidic residues" evidence="1">
    <location>
        <begin position="31"/>
        <end position="40"/>
    </location>
</feature>
<dbReference type="eggNOG" id="KOG4744">
    <property type="taxonomic scope" value="Eukaryota"/>
</dbReference>
<dbReference type="PANTHER" id="PTHR34191:SF20">
    <property type="entry name" value="LATE EMBRYOGENESIS ABUNDANT PROTEIN (LEA) FAMILY PROTEIN"/>
    <property type="match status" value="1"/>
</dbReference>
<evidence type="ECO:0000256" key="1">
    <source>
        <dbReference type="SAM" id="MobiDB-lite"/>
    </source>
</evidence>
<accession>W9SGD6</accession>
<evidence type="ECO:0000313" key="3">
    <source>
        <dbReference type="Proteomes" id="UP000030645"/>
    </source>
</evidence>
<dbReference type="PANTHER" id="PTHR34191">
    <property type="entry name" value="LATE EMBRYOGENESIS ABUNDANT PROTEIN (LEA) FAMILY PROTEIN"/>
    <property type="match status" value="1"/>
</dbReference>
<evidence type="ECO:0000313" key="2">
    <source>
        <dbReference type="EMBL" id="EXC31279.1"/>
    </source>
</evidence>
<gene>
    <name evidence="2" type="ORF">L484_011358</name>
</gene>
<dbReference type="STRING" id="981085.W9SGD6"/>
<dbReference type="Proteomes" id="UP000030645">
    <property type="component" value="Unassembled WGS sequence"/>
</dbReference>
<proteinExistence type="predicted"/>
<feature type="compositionally biased region" description="Polar residues" evidence="1">
    <location>
        <begin position="53"/>
        <end position="62"/>
    </location>
</feature>
<reference evidence="3" key="1">
    <citation type="submission" date="2013-01" db="EMBL/GenBank/DDBJ databases">
        <title>Draft Genome Sequence of a Mulberry Tree, Morus notabilis C.K. Schneid.</title>
        <authorList>
            <person name="He N."/>
            <person name="Zhao S."/>
        </authorList>
    </citation>
    <scope>NUCLEOTIDE SEQUENCE</scope>
</reference>
<name>W9SGD6_9ROSA</name>